<name>A0AAV2JE45_KNICA</name>
<accession>A0AAV2JE45</accession>
<organism evidence="2 3">
    <name type="scientific">Knipowitschia caucasica</name>
    <name type="common">Caucasian dwarf goby</name>
    <name type="synonym">Pomatoschistus caucasicus</name>
    <dbReference type="NCBI Taxonomy" id="637954"/>
    <lineage>
        <taxon>Eukaryota</taxon>
        <taxon>Metazoa</taxon>
        <taxon>Chordata</taxon>
        <taxon>Craniata</taxon>
        <taxon>Vertebrata</taxon>
        <taxon>Euteleostomi</taxon>
        <taxon>Actinopterygii</taxon>
        <taxon>Neopterygii</taxon>
        <taxon>Teleostei</taxon>
        <taxon>Neoteleostei</taxon>
        <taxon>Acanthomorphata</taxon>
        <taxon>Gobiaria</taxon>
        <taxon>Gobiiformes</taxon>
        <taxon>Gobioidei</taxon>
        <taxon>Gobiidae</taxon>
        <taxon>Gobiinae</taxon>
        <taxon>Knipowitschia</taxon>
    </lineage>
</organism>
<proteinExistence type="predicted"/>
<gene>
    <name evidence="2" type="ORF">KC01_LOCUS6432</name>
</gene>
<keyword evidence="3" id="KW-1185">Reference proteome</keyword>
<dbReference type="Proteomes" id="UP001497482">
    <property type="component" value="Chromosome 12"/>
</dbReference>
<feature type="region of interest" description="Disordered" evidence="1">
    <location>
        <begin position="83"/>
        <end position="105"/>
    </location>
</feature>
<evidence type="ECO:0000256" key="1">
    <source>
        <dbReference type="SAM" id="MobiDB-lite"/>
    </source>
</evidence>
<evidence type="ECO:0000313" key="2">
    <source>
        <dbReference type="EMBL" id="CAL1574736.1"/>
    </source>
</evidence>
<protein>
    <submittedName>
        <fullName evidence="2">Uncharacterized protein</fullName>
    </submittedName>
</protein>
<reference evidence="2 3" key="1">
    <citation type="submission" date="2024-04" db="EMBL/GenBank/DDBJ databases">
        <authorList>
            <person name="Waldvogel A.-M."/>
            <person name="Schoenle A."/>
        </authorList>
    </citation>
    <scope>NUCLEOTIDE SEQUENCE [LARGE SCALE GENOMIC DNA]</scope>
</reference>
<sequence>MYLASAAPNTSLLCGLAGEPSSGRGAVGVPKGYWNFSWVAEDDLSFPLDSAPVSKPWCPGSREACDRQQDTSPEFTWSIVAAGDRHHKSKDKSGSPQGWEEVKARELDPARKRMILVPGMMFD</sequence>
<dbReference type="AlphaFoldDB" id="A0AAV2JE45"/>
<evidence type="ECO:0000313" key="3">
    <source>
        <dbReference type="Proteomes" id="UP001497482"/>
    </source>
</evidence>
<dbReference type="EMBL" id="OZ035834">
    <property type="protein sequence ID" value="CAL1574736.1"/>
    <property type="molecule type" value="Genomic_DNA"/>
</dbReference>